<dbReference type="Gene3D" id="3.30.40.10">
    <property type="entry name" value="Zinc/RING finger domain, C3HC4 (zinc finger)"/>
    <property type="match status" value="1"/>
</dbReference>
<dbReference type="InterPro" id="IPR011993">
    <property type="entry name" value="PH-like_dom_sf"/>
</dbReference>
<dbReference type="PROSITE" id="PS51339">
    <property type="entry name" value="PPASE_MYOTUBULARIN"/>
    <property type="match status" value="1"/>
</dbReference>
<evidence type="ECO:0000256" key="13">
    <source>
        <dbReference type="PROSITE-ProRule" id="PRU00091"/>
    </source>
</evidence>
<feature type="binding site" evidence="12">
    <location>
        <begin position="307"/>
        <end position="308"/>
    </location>
    <ligand>
        <name>substrate</name>
    </ligand>
</feature>
<dbReference type="EC" id="3.1.3.95" evidence="3"/>
<evidence type="ECO:0000313" key="18">
    <source>
        <dbReference type="Proteomes" id="UP001174909"/>
    </source>
</evidence>
<dbReference type="GO" id="GO:0004438">
    <property type="term" value="F:phosphatidylinositol-3-phosphate phosphatase activity"/>
    <property type="evidence" value="ECO:0007669"/>
    <property type="project" value="TreeGrafter"/>
</dbReference>
<dbReference type="PANTHER" id="PTHR10807:SF8">
    <property type="entry name" value="PHOSPHATIDYLINOSITOL-3-PHOSPHATE PHOSPHATASE"/>
    <property type="match status" value="1"/>
</dbReference>
<organism evidence="17 18">
    <name type="scientific">Geodia barretti</name>
    <name type="common">Barrett's horny sponge</name>
    <dbReference type="NCBI Taxonomy" id="519541"/>
    <lineage>
        <taxon>Eukaryota</taxon>
        <taxon>Metazoa</taxon>
        <taxon>Porifera</taxon>
        <taxon>Demospongiae</taxon>
        <taxon>Heteroscleromorpha</taxon>
        <taxon>Tetractinellida</taxon>
        <taxon>Astrophorina</taxon>
        <taxon>Geodiidae</taxon>
        <taxon>Geodia</taxon>
    </lineage>
</organism>
<comment type="caution">
    <text evidence="17">The sequence shown here is derived from an EMBL/GenBank/DDBJ whole genome shotgun (WGS) entry which is preliminary data.</text>
</comment>
<evidence type="ECO:0000259" key="16">
    <source>
        <dbReference type="PROSITE" id="PS51339"/>
    </source>
</evidence>
<keyword evidence="7" id="KW-0862">Zinc</keyword>
<evidence type="ECO:0000256" key="3">
    <source>
        <dbReference type="ARBA" id="ARBA00012903"/>
    </source>
</evidence>
<comment type="similarity">
    <text evidence="2">Belongs to the protein-tyrosine phosphatase family. Non-receptor class myotubularin subfamily.</text>
</comment>
<dbReference type="SUPFAM" id="SSF52799">
    <property type="entry name" value="(Phosphotyrosine protein) phosphatases II"/>
    <property type="match status" value="1"/>
</dbReference>
<dbReference type="AlphaFoldDB" id="A0AA35TII9"/>
<feature type="compositionally biased region" description="Low complexity" evidence="14">
    <location>
        <begin position="658"/>
        <end position="667"/>
    </location>
</feature>
<dbReference type="InterPro" id="IPR048994">
    <property type="entry name" value="PH-GRAM_MTMR6-9"/>
</dbReference>
<keyword evidence="4" id="KW-0479">Metal-binding</keyword>
<feature type="compositionally biased region" description="Polar residues" evidence="14">
    <location>
        <begin position="603"/>
        <end position="612"/>
    </location>
</feature>
<dbReference type="InterPro" id="IPR000306">
    <property type="entry name" value="Znf_FYVE"/>
</dbReference>
<evidence type="ECO:0000259" key="15">
    <source>
        <dbReference type="PROSITE" id="PS50178"/>
    </source>
</evidence>
<dbReference type="InterPro" id="IPR030564">
    <property type="entry name" value="Myotubularin"/>
</dbReference>
<evidence type="ECO:0000256" key="8">
    <source>
        <dbReference type="ARBA" id="ARBA00023098"/>
    </source>
</evidence>
<dbReference type="Pfam" id="PF21098">
    <property type="entry name" value="PH-GRAM_MTMR6-like"/>
    <property type="match status" value="1"/>
</dbReference>
<dbReference type="InterPro" id="IPR013083">
    <property type="entry name" value="Znf_RING/FYVE/PHD"/>
</dbReference>
<feature type="domain" description="FYVE-type" evidence="15">
    <location>
        <begin position="695"/>
        <end position="746"/>
    </location>
</feature>
<dbReference type="InterPro" id="IPR029021">
    <property type="entry name" value="Prot-tyrosine_phosphatase-like"/>
</dbReference>
<name>A0AA35TII9_GEOBA</name>
<feature type="active site" description="Phosphocysteine intermediate" evidence="11">
    <location>
        <position position="382"/>
    </location>
</feature>
<dbReference type="EMBL" id="CASHTH010003675">
    <property type="protein sequence ID" value="CAI8047737.1"/>
    <property type="molecule type" value="Genomic_DNA"/>
</dbReference>
<keyword evidence="18" id="KW-1185">Reference proteome</keyword>
<dbReference type="GO" id="GO:0046856">
    <property type="term" value="P:phosphatidylinositol dephosphorylation"/>
    <property type="evidence" value="ECO:0007669"/>
    <property type="project" value="TreeGrafter"/>
</dbReference>
<accession>A0AA35TII9</accession>
<evidence type="ECO:0000256" key="7">
    <source>
        <dbReference type="ARBA" id="ARBA00022833"/>
    </source>
</evidence>
<dbReference type="SUPFAM" id="SSF50729">
    <property type="entry name" value="PH domain-like"/>
    <property type="match status" value="1"/>
</dbReference>
<dbReference type="PROSITE" id="PS50178">
    <property type="entry name" value="ZF_FYVE"/>
    <property type="match status" value="1"/>
</dbReference>
<dbReference type="Pfam" id="PF06602">
    <property type="entry name" value="Myotub-related"/>
    <property type="match status" value="1"/>
</dbReference>
<keyword evidence="8" id="KW-0443">Lipid metabolism</keyword>
<keyword evidence="6" id="KW-0378">Hydrolase</keyword>
<evidence type="ECO:0000256" key="1">
    <source>
        <dbReference type="ARBA" id="ARBA00004370"/>
    </source>
</evidence>
<evidence type="ECO:0000256" key="6">
    <source>
        <dbReference type="ARBA" id="ARBA00022801"/>
    </source>
</evidence>
<dbReference type="InterPro" id="IPR010569">
    <property type="entry name" value="Myotubularin-like_Pase_dom"/>
</dbReference>
<dbReference type="GO" id="GO:0005737">
    <property type="term" value="C:cytoplasm"/>
    <property type="evidence" value="ECO:0007669"/>
    <property type="project" value="TreeGrafter"/>
</dbReference>
<dbReference type="PANTHER" id="PTHR10807">
    <property type="entry name" value="MYOTUBULARIN-RELATED"/>
    <property type="match status" value="1"/>
</dbReference>
<dbReference type="SMART" id="SM00404">
    <property type="entry name" value="PTPc_motif"/>
    <property type="match status" value="1"/>
</dbReference>
<keyword evidence="5 13" id="KW-0863">Zinc-finger</keyword>
<feature type="domain" description="Myotubularin phosphatase" evidence="16">
    <location>
        <begin position="158"/>
        <end position="544"/>
    </location>
</feature>
<feature type="binding site" evidence="12">
    <location>
        <begin position="382"/>
        <end position="388"/>
    </location>
    <ligand>
        <name>substrate</name>
    </ligand>
</feature>
<feature type="compositionally biased region" description="Polar residues" evidence="14">
    <location>
        <begin position="621"/>
        <end position="635"/>
    </location>
</feature>
<evidence type="ECO:0000313" key="17">
    <source>
        <dbReference type="EMBL" id="CAI8047737.1"/>
    </source>
</evidence>
<dbReference type="SUPFAM" id="SSF57903">
    <property type="entry name" value="FYVE/PHD zinc finger"/>
    <property type="match status" value="1"/>
</dbReference>
<dbReference type="Proteomes" id="UP001174909">
    <property type="component" value="Unassembled WGS sequence"/>
</dbReference>
<evidence type="ECO:0000256" key="5">
    <source>
        <dbReference type="ARBA" id="ARBA00022771"/>
    </source>
</evidence>
<dbReference type="GO" id="GO:0016020">
    <property type="term" value="C:membrane"/>
    <property type="evidence" value="ECO:0007669"/>
    <property type="project" value="UniProtKB-SubCell"/>
</dbReference>
<dbReference type="InterPro" id="IPR003595">
    <property type="entry name" value="Tyr_Pase_cat"/>
</dbReference>
<keyword evidence="9" id="KW-0472">Membrane</keyword>
<dbReference type="GO" id="GO:0008270">
    <property type="term" value="F:zinc ion binding"/>
    <property type="evidence" value="ECO:0007669"/>
    <property type="project" value="UniProtKB-KW"/>
</dbReference>
<gene>
    <name evidence="17" type="ORF">GBAR_LOCUS26411</name>
</gene>
<evidence type="ECO:0000256" key="9">
    <source>
        <dbReference type="ARBA" id="ARBA00023136"/>
    </source>
</evidence>
<protein>
    <recommendedName>
        <fullName evidence="3">phosphatidylinositol-3,5-bisphosphate 3-phosphatase</fullName>
        <ecNumber evidence="3">3.1.3.95</ecNumber>
    </recommendedName>
    <alternativeName>
        <fullName evidence="10">Phosphatidylinositol-3,5-bisphosphate 3-phosphatase</fullName>
    </alternativeName>
</protein>
<sequence length="760" mass="86390">MASPMHLAVGKSKFVNSATGLEVDDGPISRVHEIKTPKVDRVLLRQYHQTREFVTGTLCLTDRHLIFVEPTGAQETWVDPLVLYHHISGVERQSLTTRGYPLVLSCKTFQQLYLIIPRESDIVDIIETIHMFAQPKVYSELYAYQYRPDSSTLKQSSGWSLYEAEFDYKRMGIPNELWQATNLNHSYELCDTYSHDLYVPVCATDDIIMGSAKFRSKGRLPILSYYHSPQQSALCRSSQPLAGLMGRSQEDEEMIQCILKASPNTSTLHVMDTRPRINAMANRAAGKGYEASGYYSNTDYQFYNIHNIHVMRESLQKLIEGQGMRIVSVCLSAGVHTPHQTVSGFLSCLESSGWLRHIQLILEASLFSSRSLQAGSSVLVHCSDGWDRTAQTCALTSLFLDPYYHSLHGFMVLIEKEWLSCGHKFSQRCGHTVVEEKETSPIFTQFLDCVWQVAQQFPTSFQFNEHFLVTLHDHAHSCQFGTFIGNCEKERMEQRLSEKTFSLWGHIWDHLDDFINPLYQRGETREVLEPSTDIRHLKLWRGLYGRYFLHDRLMEKEEELMASLHQQNACLHEHILFLSQSVSALKLGLEKLHRRQSCANISSEGVSTATNKTELDDETSTRNNDLGNEGTNPSGTGREDGPSERSSLSPPPFPPSPRRLSPSPTSSAEFRGYLDHLPEMNLPWQPLRSVTRCACGRAFTFLVSKYHCCYCGTVSCNVCASNVAPLPWHATQQPHRVCRPCHKLMKRRLEMEISEAASNT</sequence>
<reference evidence="17" key="1">
    <citation type="submission" date="2023-03" db="EMBL/GenBank/DDBJ databases">
        <authorList>
            <person name="Steffen K."/>
            <person name="Cardenas P."/>
        </authorList>
    </citation>
    <scope>NUCLEOTIDE SEQUENCE</scope>
</reference>
<comment type="subcellular location">
    <subcellularLocation>
        <location evidence="1">Membrane</location>
    </subcellularLocation>
</comment>
<dbReference type="PROSITE" id="PS00383">
    <property type="entry name" value="TYR_PHOSPHATASE_1"/>
    <property type="match status" value="1"/>
</dbReference>
<evidence type="ECO:0000256" key="10">
    <source>
        <dbReference type="ARBA" id="ARBA00032571"/>
    </source>
</evidence>
<evidence type="ECO:0000256" key="11">
    <source>
        <dbReference type="PIRSR" id="PIRSR630564-1"/>
    </source>
</evidence>
<dbReference type="GO" id="GO:0052629">
    <property type="term" value="F:phosphatidylinositol-3,5-bisphosphate 3-phosphatase activity"/>
    <property type="evidence" value="ECO:0007669"/>
    <property type="project" value="UniProtKB-EC"/>
</dbReference>
<evidence type="ECO:0000256" key="4">
    <source>
        <dbReference type="ARBA" id="ARBA00022723"/>
    </source>
</evidence>
<dbReference type="Gene3D" id="2.30.29.30">
    <property type="entry name" value="Pleckstrin-homology domain (PH domain)/Phosphotyrosine-binding domain (PTB)"/>
    <property type="match status" value="1"/>
</dbReference>
<dbReference type="Pfam" id="PF01363">
    <property type="entry name" value="FYVE"/>
    <property type="match status" value="1"/>
</dbReference>
<dbReference type="InterPro" id="IPR016130">
    <property type="entry name" value="Tyr_Pase_AS"/>
</dbReference>
<dbReference type="InterPro" id="IPR017455">
    <property type="entry name" value="Znf_FYVE-rel"/>
</dbReference>
<proteinExistence type="inferred from homology"/>
<evidence type="ECO:0000256" key="14">
    <source>
        <dbReference type="SAM" id="MobiDB-lite"/>
    </source>
</evidence>
<dbReference type="SMART" id="SM00064">
    <property type="entry name" value="FYVE"/>
    <property type="match status" value="1"/>
</dbReference>
<dbReference type="InterPro" id="IPR011011">
    <property type="entry name" value="Znf_FYVE_PHD"/>
</dbReference>
<evidence type="ECO:0000256" key="2">
    <source>
        <dbReference type="ARBA" id="ARBA00007471"/>
    </source>
</evidence>
<feature type="region of interest" description="Disordered" evidence="14">
    <location>
        <begin position="603"/>
        <end position="670"/>
    </location>
</feature>
<evidence type="ECO:0000256" key="12">
    <source>
        <dbReference type="PIRSR" id="PIRSR630564-2"/>
    </source>
</evidence>